<dbReference type="GO" id="GO:0005886">
    <property type="term" value="C:plasma membrane"/>
    <property type="evidence" value="ECO:0007669"/>
    <property type="project" value="TreeGrafter"/>
</dbReference>
<evidence type="ECO:0000256" key="5">
    <source>
        <dbReference type="SAM" id="SignalP"/>
    </source>
</evidence>
<dbReference type="Gene3D" id="2.60.40.420">
    <property type="entry name" value="Cupredoxins - blue copper proteins"/>
    <property type="match status" value="3"/>
</dbReference>
<dbReference type="GO" id="GO:0006826">
    <property type="term" value="P:iron ion transport"/>
    <property type="evidence" value="ECO:0007669"/>
    <property type="project" value="TreeGrafter"/>
</dbReference>
<evidence type="ECO:0000259" key="6">
    <source>
        <dbReference type="Pfam" id="PF00394"/>
    </source>
</evidence>
<feature type="chain" id="PRO_5044666440" evidence="5">
    <location>
        <begin position="19"/>
        <end position="703"/>
    </location>
</feature>
<dbReference type="CDD" id="cd13884">
    <property type="entry name" value="CuRO_2_tcLCC_insect_like"/>
    <property type="match status" value="1"/>
</dbReference>
<feature type="domain" description="Plastocyanin-like" evidence="6">
    <location>
        <begin position="213"/>
        <end position="402"/>
    </location>
</feature>
<comment type="similarity">
    <text evidence="1">Belongs to the multicopper oxidase family.</text>
</comment>
<dbReference type="GO" id="GO:0016491">
    <property type="term" value="F:oxidoreductase activity"/>
    <property type="evidence" value="ECO:0007669"/>
    <property type="project" value="UniProtKB-KW"/>
</dbReference>
<proteinExistence type="inferred from homology"/>
<dbReference type="GO" id="GO:0005507">
    <property type="term" value="F:copper ion binding"/>
    <property type="evidence" value="ECO:0007669"/>
    <property type="project" value="InterPro"/>
</dbReference>
<keyword evidence="3" id="KW-0560">Oxidoreductase</keyword>
<dbReference type="PANTHER" id="PTHR11709:SF394">
    <property type="entry name" value="FI03373P-RELATED"/>
    <property type="match status" value="1"/>
</dbReference>
<dbReference type="InterPro" id="IPR011706">
    <property type="entry name" value="Cu-oxidase_C"/>
</dbReference>
<dbReference type="InterPro" id="IPR008972">
    <property type="entry name" value="Cupredoxin"/>
</dbReference>
<keyword evidence="5" id="KW-0732">Signal</keyword>
<feature type="domain" description="Plastocyanin-like" evidence="7">
    <location>
        <begin position="506"/>
        <end position="660"/>
    </location>
</feature>
<evidence type="ECO:0000256" key="3">
    <source>
        <dbReference type="ARBA" id="ARBA00023002"/>
    </source>
</evidence>
<evidence type="ECO:0000259" key="8">
    <source>
        <dbReference type="Pfam" id="PF07732"/>
    </source>
</evidence>
<organism evidence="9 11">
    <name type="scientific">Crassostrea virginica</name>
    <name type="common">Eastern oyster</name>
    <dbReference type="NCBI Taxonomy" id="6565"/>
    <lineage>
        <taxon>Eukaryota</taxon>
        <taxon>Metazoa</taxon>
        <taxon>Spiralia</taxon>
        <taxon>Lophotrochozoa</taxon>
        <taxon>Mollusca</taxon>
        <taxon>Bivalvia</taxon>
        <taxon>Autobranchia</taxon>
        <taxon>Pteriomorphia</taxon>
        <taxon>Ostreida</taxon>
        <taxon>Ostreoidea</taxon>
        <taxon>Ostreidae</taxon>
        <taxon>Crassostrea</taxon>
    </lineage>
</organism>
<dbReference type="Pfam" id="PF07732">
    <property type="entry name" value="Cu-oxidase_3"/>
    <property type="match status" value="1"/>
</dbReference>
<gene>
    <name evidence="10 11" type="primary">LOC111133551</name>
</gene>
<dbReference type="Pfam" id="PF07731">
    <property type="entry name" value="Cu-oxidase_2"/>
    <property type="match status" value="1"/>
</dbReference>
<dbReference type="RefSeq" id="XP_022337732.1">
    <property type="nucleotide sequence ID" value="XM_022482024.1"/>
</dbReference>
<evidence type="ECO:0000256" key="4">
    <source>
        <dbReference type="ARBA" id="ARBA00023008"/>
    </source>
</evidence>
<dbReference type="GeneID" id="111133551"/>
<reference evidence="10 11" key="1">
    <citation type="submission" date="2025-04" db="UniProtKB">
        <authorList>
            <consortium name="RefSeq"/>
        </authorList>
    </citation>
    <scope>IDENTIFICATION</scope>
    <source>
        <tissue evidence="10 11">Whole sample</tissue>
    </source>
</reference>
<evidence type="ECO:0000313" key="10">
    <source>
        <dbReference type="RefSeq" id="XP_022337732.1"/>
    </source>
</evidence>
<dbReference type="CDD" id="cd13905">
    <property type="entry name" value="CuRO_3_tcLLC2_insect_like"/>
    <property type="match status" value="1"/>
</dbReference>
<dbReference type="PANTHER" id="PTHR11709">
    <property type="entry name" value="MULTI-COPPER OXIDASE"/>
    <property type="match status" value="1"/>
</dbReference>
<evidence type="ECO:0000313" key="9">
    <source>
        <dbReference type="Proteomes" id="UP000694844"/>
    </source>
</evidence>
<protein>
    <submittedName>
        <fullName evidence="10 11">Laccase-4-like</fullName>
    </submittedName>
</protein>
<evidence type="ECO:0000256" key="2">
    <source>
        <dbReference type="ARBA" id="ARBA00022723"/>
    </source>
</evidence>
<dbReference type="OrthoDB" id="2121828at2759"/>
<dbReference type="InterPro" id="IPR001117">
    <property type="entry name" value="Cu-oxidase_2nd"/>
</dbReference>
<dbReference type="RefSeq" id="XP_022337733.1">
    <property type="nucleotide sequence ID" value="XM_022482025.1"/>
</dbReference>
<accession>A0A8B8EDY1</accession>
<sequence>MIRLVVFLFLVFVENASTQGWWLSPENGPTCKDGTCGEQDSTCECSFTIDHRLTLMTQNPPLGVYPYGGRLYFYNDTSHYYPLSDQQMSEVIIGDGYKSRLVIAINGKFPGPTIVAYEDQRMIIHVRNLMHTDSTTVHWHGMHQKGTPESDGVAFISQTPILPGHSFTYRFVAQPHGTSFYHAHIGDQRSMGLYGGLIVYPKHKFYSQPQVGFTVILQDWNHDDDPETLYQRMLNGVYDSKKLIEPTRSIDGANFSRFHMHSALINGKGRYYTWGYNSRRGVYDFLDNGAPLEKFVVRHSRSYRFRVISAATLYPFRVYIQGHPELNIRASDGFEIVQGIGENSRELFVESFIIHPGERFDFTILANKVKKSYLLVAESIEDLSWKNPREYHAAEAIIQYENTNGEYPPRDTTSQCSVNNPCLVFNCPYLYYPTSYYRECLPFDRANSNEQFSKFEEIQRVDETLFFNFAFPGEPGNTPGSVNGHQFVSPLYPILTNEASLTTQCNANECGPDQICSCTYSVELTADKVYQFVLTNLGNGRGWSHPIHLHGHYFYVMKMGFGKYDENSAKFLASTADIECLGTKNYCNSAKWTNETWRISGNEIPDLQLKYPPEKDTIIVPTGGYVIIRFKANNPGAWFFHCHIDLHNTNGMGMVLLESQEKWSQKGQSSTADVTIADIKQGTLILLSLWVFTLFFCEYSGYY</sequence>
<feature type="signal peptide" evidence="5">
    <location>
        <begin position="1"/>
        <end position="18"/>
    </location>
</feature>
<dbReference type="PROSITE" id="PS00079">
    <property type="entry name" value="MULTICOPPER_OXIDASE1"/>
    <property type="match status" value="1"/>
</dbReference>
<dbReference type="AlphaFoldDB" id="A0A8B8EDY1"/>
<feature type="domain" description="Plastocyanin-like" evidence="8">
    <location>
        <begin position="95"/>
        <end position="203"/>
    </location>
</feature>
<dbReference type="KEGG" id="cvn:111133551"/>
<dbReference type="PROSITE" id="PS00080">
    <property type="entry name" value="MULTICOPPER_OXIDASE2"/>
    <property type="match status" value="1"/>
</dbReference>
<dbReference type="InterPro" id="IPR033138">
    <property type="entry name" value="Cu_oxidase_CS"/>
</dbReference>
<evidence type="ECO:0000313" key="11">
    <source>
        <dbReference type="RefSeq" id="XP_022337733.1"/>
    </source>
</evidence>
<dbReference type="Pfam" id="PF00394">
    <property type="entry name" value="Cu-oxidase"/>
    <property type="match status" value="1"/>
</dbReference>
<keyword evidence="9" id="KW-1185">Reference proteome</keyword>
<evidence type="ECO:0000256" key="1">
    <source>
        <dbReference type="ARBA" id="ARBA00010609"/>
    </source>
</evidence>
<dbReference type="InterPro" id="IPR011707">
    <property type="entry name" value="Cu-oxidase-like_N"/>
</dbReference>
<keyword evidence="4" id="KW-0186">Copper</keyword>
<keyword evidence="2" id="KW-0479">Metal-binding</keyword>
<dbReference type="InterPro" id="IPR045087">
    <property type="entry name" value="Cu-oxidase_fam"/>
</dbReference>
<dbReference type="Proteomes" id="UP000694844">
    <property type="component" value="Chromosome 5"/>
</dbReference>
<name>A0A8B8EDY1_CRAVI</name>
<dbReference type="SUPFAM" id="SSF49503">
    <property type="entry name" value="Cupredoxins"/>
    <property type="match status" value="3"/>
</dbReference>
<dbReference type="CDD" id="cd13858">
    <property type="entry name" value="CuRO_1_tcLCC2_insect_like"/>
    <property type="match status" value="1"/>
</dbReference>
<evidence type="ECO:0000259" key="7">
    <source>
        <dbReference type="Pfam" id="PF07731"/>
    </source>
</evidence>
<dbReference type="InterPro" id="IPR002355">
    <property type="entry name" value="Cu_oxidase_Cu_BS"/>
</dbReference>